<keyword evidence="8 13" id="KW-0653">Protein transport</keyword>
<dbReference type="InterPro" id="IPR006136">
    <property type="entry name" value="FlhB"/>
</dbReference>
<evidence type="ECO:0000256" key="8">
    <source>
        <dbReference type="ARBA" id="ARBA00022927"/>
    </source>
</evidence>
<dbReference type="PANTHER" id="PTHR30531">
    <property type="entry name" value="FLAGELLAR BIOSYNTHETIC PROTEIN FLHB"/>
    <property type="match status" value="1"/>
</dbReference>
<evidence type="ECO:0000256" key="4">
    <source>
        <dbReference type="ARBA" id="ARBA00022448"/>
    </source>
</evidence>
<dbReference type="Gene3D" id="3.40.1690.10">
    <property type="entry name" value="secretion proteins EscU"/>
    <property type="match status" value="1"/>
</dbReference>
<dbReference type="GO" id="GO:0005886">
    <property type="term" value="C:plasma membrane"/>
    <property type="evidence" value="ECO:0007669"/>
    <property type="project" value="UniProtKB-SubCell"/>
</dbReference>
<dbReference type="GO" id="GO:0044780">
    <property type="term" value="P:bacterial-type flagellum assembly"/>
    <property type="evidence" value="ECO:0007669"/>
    <property type="project" value="InterPro"/>
</dbReference>
<dbReference type="NCBIfam" id="TIGR00328">
    <property type="entry name" value="flhB"/>
    <property type="match status" value="1"/>
</dbReference>
<accession>A0YC84</accession>
<dbReference type="FunFam" id="3.40.1690.10:FF:000001">
    <property type="entry name" value="Flagellar biosynthetic protein FlhB"/>
    <property type="match status" value="1"/>
</dbReference>
<dbReference type="AlphaFoldDB" id="A0YC84"/>
<feature type="compositionally biased region" description="Basic and acidic residues" evidence="14">
    <location>
        <begin position="7"/>
        <end position="28"/>
    </location>
</feature>
<feature type="transmembrane region" description="Helical" evidence="13">
    <location>
        <begin position="183"/>
        <end position="212"/>
    </location>
</feature>
<evidence type="ECO:0000256" key="13">
    <source>
        <dbReference type="RuleBase" id="RU364091"/>
    </source>
</evidence>
<keyword evidence="6 13" id="KW-0812">Transmembrane</keyword>
<keyword evidence="16" id="KW-1185">Reference proteome</keyword>
<dbReference type="Pfam" id="PF01312">
    <property type="entry name" value="Bac_export_2"/>
    <property type="match status" value="1"/>
</dbReference>
<dbReference type="GO" id="GO:0009306">
    <property type="term" value="P:protein secretion"/>
    <property type="evidence" value="ECO:0007669"/>
    <property type="project" value="InterPro"/>
</dbReference>
<dbReference type="Proteomes" id="UP000004931">
    <property type="component" value="Unassembled WGS sequence"/>
</dbReference>
<evidence type="ECO:0000256" key="3">
    <source>
        <dbReference type="ARBA" id="ARBA00021622"/>
    </source>
</evidence>
<comment type="similarity">
    <text evidence="2 13">Belongs to the type III secretion exporter family.</text>
</comment>
<keyword evidence="15" id="KW-0282">Flagellum</keyword>
<dbReference type="eggNOG" id="COG1377">
    <property type="taxonomic scope" value="Bacteria"/>
</dbReference>
<dbReference type="PRINTS" id="PR00950">
    <property type="entry name" value="TYPE3IMSPROT"/>
</dbReference>
<organism evidence="15 16">
    <name type="scientific">marine gamma proteobacterium HTCC2143</name>
    <dbReference type="NCBI Taxonomy" id="247633"/>
    <lineage>
        <taxon>Bacteria</taxon>
        <taxon>Pseudomonadati</taxon>
        <taxon>Pseudomonadota</taxon>
        <taxon>Gammaproteobacteria</taxon>
        <taxon>Cellvibrionales</taxon>
        <taxon>Spongiibacteraceae</taxon>
        <taxon>BD1-7 clade</taxon>
    </lineage>
</organism>
<dbReference type="SUPFAM" id="SSF160544">
    <property type="entry name" value="EscU C-terminal domain-like"/>
    <property type="match status" value="1"/>
</dbReference>
<feature type="region of interest" description="Disordered" evidence="14">
    <location>
        <begin position="1"/>
        <end position="28"/>
    </location>
</feature>
<keyword evidence="5 13" id="KW-1003">Cell membrane</keyword>
<reference evidence="15 16" key="1">
    <citation type="journal article" date="2010" name="J. Bacteriol.">
        <title>Genome sequence of the oligotrophic marine Gammaproteobacterium HTCC2143, isolated from the Oregon Coast.</title>
        <authorList>
            <person name="Oh H.M."/>
            <person name="Kang I."/>
            <person name="Ferriera S."/>
            <person name="Giovannoni S.J."/>
            <person name="Cho J.C."/>
        </authorList>
    </citation>
    <scope>NUCLEOTIDE SEQUENCE [LARGE SCALE GENOMIC DNA]</scope>
    <source>
        <strain evidence="15 16">HTCC2143</strain>
    </source>
</reference>
<protein>
    <recommendedName>
        <fullName evidence="3 13">Flagellar biosynthetic protein FlhB</fullName>
    </recommendedName>
</protein>
<comment type="caution">
    <text evidence="13">Lacks conserved residue(s) required for the propagation of feature annotation.</text>
</comment>
<dbReference type="InterPro" id="IPR029025">
    <property type="entry name" value="T3SS_substrate_exporter_C"/>
</dbReference>
<keyword evidence="11 13" id="KW-1006">Bacterial flagellum protein export</keyword>
<evidence type="ECO:0000313" key="15">
    <source>
        <dbReference type="EMBL" id="EAW31403.1"/>
    </source>
</evidence>
<keyword evidence="10 13" id="KW-0472">Membrane</keyword>
<dbReference type="PANTHER" id="PTHR30531:SF12">
    <property type="entry name" value="FLAGELLAR BIOSYNTHETIC PROTEIN FLHB"/>
    <property type="match status" value="1"/>
</dbReference>
<keyword evidence="7 13" id="KW-1005">Bacterial flagellum biogenesis</keyword>
<evidence type="ECO:0000256" key="11">
    <source>
        <dbReference type="ARBA" id="ARBA00023225"/>
    </source>
</evidence>
<dbReference type="InterPro" id="IPR006135">
    <property type="entry name" value="T3SS_substrate_exporter"/>
</dbReference>
<evidence type="ECO:0000256" key="5">
    <source>
        <dbReference type="ARBA" id="ARBA00022475"/>
    </source>
</evidence>
<keyword evidence="15" id="KW-0969">Cilium</keyword>
<keyword evidence="4 13" id="KW-0813">Transport</keyword>
<dbReference type="STRING" id="247633.GP2143_07634"/>
<comment type="caution">
    <text evidence="15">The sequence shown here is derived from an EMBL/GenBank/DDBJ whole genome shotgun (WGS) entry which is preliminary data.</text>
</comment>
<sequence length="386" mass="42410">MAENDNGQEKTEEATPKRLEKSREEGQVARSKELGTALILLAGVGGLIVYGGDFGQALMGVMRFNFSMPRDVAFDESLMLRHLGNTSIFIIETMLPFFALIAVAAVVGPVALGGFILSGKALVPKLTRLDPIKGIKRIFSLTSLVELLKSICKVLVVGSMAYFTLRNAEMDLLDLAHAELQPAIVQMLTIVAWSVLAVSASMILIVLIDVPFQIFDHSKKLKMTLQEVKDEMKDSEGKPEVKGRIRQLQREMAQRRMMEAVPEADVVITNPEHFSIALKYDVEGGGAPILVAKGVDFLAIKIREIANANDVMILAAPPLARAIYFTTEIDDEIPNTLYLAVAQVLAYVFQLRSYQQGKGVKPKVVGDIELPREARYDTQGNPEPEA</sequence>
<evidence type="ECO:0000256" key="10">
    <source>
        <dbReference type="ARBA" id="ARBA00023136"/>
    </source>
</evidence>
<dbReference type="MEROPS" id="N06.A01"/>
<gene>
    <name evidence="13" type="primary">flhB</name>
    <name evidence="15" type="ORF">GP2143_07634</name>
</gene>
<evidence type="ECO:0000256" key="14">
    <source>
        <dbReference type="SAM" id="MobiDB-lite"/>
    </source>
</evidence>
<keyword evidence="9 13" id="KW-1133">Transmembrane helix</keyword>
<comment type="function">
    <text evidence="12 13">Required for formation of the rod structure in the basal body of the flagellar apparatus. Together with FliI and FliH, may constitute the export apparatus of flagellin.</text>
</comment>
<evidence type="ECO:0000256" key="7">
    <source>
        <dbReference type="ARBA" id="ARBA00022795"/>
    </source>
</evidence>
<keyword evidence="15" id="KW-0966">Cell projection</keyword>
<evidence type="ECO:0000256" key="2">
    <source>
        <dbReference type="ARBA" id="ARBA00010690"/>
    </source>
</evidence>
<comment type="subcellular location">
    <subcellularLocation>
        <location evidence="1">Cell membrane</location>
        <topology evidence="1">Multi-pass membrane protein</topology>
    </subcellularLocation>
</comment>
<evidence type="ECO:0000256" key="6">
    <source>
        <dbReference type="ARBA" id="ARBA00022692"/>
    </source>
</evidence>
<dbReference type="EMBL" id="AAVT01000003">
    <property type="protein sequence ID" value="EAW31403.1"/>
    <property type="molecule type" value="Genomic_DNA"/>
</dbReference>
<proteinExistence type="inferred from homology"/>
<evidence type="ECO:0000256" key="9">
    <source>
        <dbReference type="ARBA" id="ARBA00022989"/>
    </source>
</evidence>
<dbReference type="OrthoDB" id="9807950at2"/>
<dbReference type="Gene3D" id="6.10.250.2080">
    <property type="match status" value="1"/>
</dbReference>
<evidence type="ECO:0000256" key="1">
    <source>
        <dbReference type="ARBA" id="ARBA00004651"/>
    </source>
</evidence>
<evidence type="ECO:0000313" key="16">
    <source>
        <dbReference type="Proteomes" id="UP000004931"/>
    </source>
</evidence>
<feature type="transmembrane region" description="Helical" evidence="13">
    <location>
        <begin position="88"/>
        <end position="117"/>
    </location>
</feature>
<evidence type="ECO:0000256" key="12">
    <source>
        <dbReference type="ARBA" id="ARBA00025078"/>
    </source>
</evidence>
<feature type="transmembrane region" description="Helical" evidence="13">
    <location>
        <begin position="34"/>
        <end position="52"/>
    </location>
</feature>
<name>A0YC84_9GAMM</name>